<evidence type="ECO:0000256" key="4">
    <source>
        <dbReference type="ARBA" id="ARBA00022825"/>
    </source>
</evidence>
<evidence type="ECO:0000256" key="5">
    <source>
        <dbReference type="PROSITE-ProRule" id="PRU01240"/>
    </source>
</evidence>
<feature type="domain" description="Peptidase S8/S53" evidence="7">
    <location>
        <begin position="129"/>
        <end position="365"/>
    </location>
</feature>
<evidence type="ECO:0000256" key="2">
    <source>
        <dbReference type="ARBA" id="ARBA00022670"/>
    </source>
</evidence>
<dbReference type="InterPro" id="IPR050131">
    <property type="entry name" value="Peptidase_S8_subtilisin-like"/>
</dbReference>
<reference evidence="8" key="1">
    <citation type="journal article" date="2014" name="Int. J. Syst. Evol. Microbiol.">
        <title>Complete genome sequence of Corynebacterium casei LMG S-19264T (=DSM 44701T), isolated from a smear-ripened cheese.</title>
        <authorList>
            <consortium name="US DOE Joint Genome Institute (JGI-PGF)"/>
            <person name="Walter F."/>
            <person name="Albersmeier A."/>
            <person name="Kalinowski J."/>
            <person name="Ruckert C."/>
        </authorList>
    </citation>
    <scope>NUCLEOTIDE SEQUENCE</scope>
    <source>
        <strain evidence="8">JCM 3313</strain>
    </source>
</reference>
<dbReference type="InterPro" id="IPR023827">
    <property type="entry name" value="Peptidase_S8_Asp-AS"/>
</dbReference>
<dbReference type="Pfam" id="PF00082">
    <property type="entry name" value="Peptidase_S8"/>
    <property type="match status" value="1"/>
</dbReference>
<dbReference type="Gene3D" id="3.40.50.200">
    <property type="entry name" value="Peptidase S8/S53 domain"/>
    <property type="match status" value="1"/>
</dbReference>
<keyword evidence="2 5" id="KW-0645">Protease</keyword>
<evidence type="ECO:0000313" key="9">
    <source>
        <dbReference type="Proteomes" id="UP000639606"/>
    </source>
</evidence>
<dbReference type="InterPro" id="IPR015500">
    <property type="entry name" value="Peptidase_S8_subtilisin-rel"/>
</dbReference>
<accession>A0A918EGM2</accession>
<sequence>MSQPTGAETTGRYLVLMDDNSTAAGARELNRVAGINAASTADSATSEELAAADGVIFQDLGIAVVDAVPEQVSLLARAAEAPGPIAVVEPERVVRAYAVTAEQAAAAVDESVFTWGLQAVGANLSTATGKGVRVAVLDTGFTPAHGDYAGRTVLTNSFVAGESVDDAHGHGTHCVGSACGPRKPSLGGPGYGVAHEADIYAGKVLSNAGTGTDGGILAGIAWAVANNCAVISMSLGAAVRPGTPYSQIFEQAAERALARGTLIIAASGNESARPGVVAPVGHPANCPSILSVGAIDVHRAIAEFSCGTVDTVGQVDLVGPGVDVHSSWNKDPWHRRLRGTSMATPHVAGVAALISQKYNARGWELWARLMQSGRRLGLPSTDVGAGLVQAP</sequence>
<dbReference type="InterPro" id="IPR000209">
    <property type="entry name" value="Peptidase_S8/S53_dom"/>
</dbReference>
<proteinExistence type="inferred from homology"/>
<gene>
    <name evidence="8" type="ORF">GCM10010185_52750</name>
</gene>
<dbReference type="GO" id="GO:0004252">
    <property type="term" value="F:serine-type endopeptidase activity"/>
    <property type="evidence" value="ECO:0007669"/>
    <property type="project" value="UniProtKB-UniRule"/>
</dbReference>
<dbReference type="Proteomes" id="UP000639606">
    <property type="component" value="Unassembled WGS sequence"/>
</dbReference>
<dbReference type="PANTHER" id="PTHR43806">
    <property type="entry name" value="PEPTIDASE S8"/>
    <property type="match status" value="1"/>
</dbReference>
<name>A0A918EGM2_9PSEU</name>
<evidence type="ECO:0000256" key="6">
    <source>
        <dbReference type="RuleBase" id="RU003355"/>
    </source>
</evidence>
<feature type="active site" description="Charge relay system" evidence="5">
    <location>
        <position position="138"/>
    </location>
</feature>
<dbReference type="InterPro" id="IPR023828">
    <property type="entry name" value="Peptidase_S8_Ser-AS"/>
</dbReference>
<dbReference type="PROSITE" id="PS00136">
    <property type="entry name" value="SUBTILASE_ASP"/>
    <property type="match status" value="1"/>
</dbReference>
<protein>
    <recommendedName>
        <fullName evidence="7">Peptidase S8/S53 domain-containing protein</fullName>
    </recommendedName>
</protein>
<evidence type="ECO:0000259" key="7">
    <source>
        <dbReference type="Pfam" id="PF00082"/>
    </source>
</evidence>
<keyword evidence="3 5" id="KW-0378">Hydrolase</keyword>
<dbReference type="RefSeq" id="WP_189226003.1">
    <property type="nucleotide sequence ID" value="NZ_BMRG01000013.1"/>
</dbReference>
<evidence type="ECO:0000256" key="3">
    <source>
        <dbReference type="ARBA" id="ARBA00022801"/>
    </source>
</evidence>
<dbReference type="PANTHER" id="PTHR43806:SF11">
    <property type="entry name" value="CEREVISIN-RELATED"/>
    <property type="match status" value="1"/>
</dbReference>
<dbReference type="PRINTS" id="PR00723">
    <property type="entry name" value="SUBTILISIN"/>
</dbReference>
<feature type="active site" description="Charge relay system" evidence="5">
    <location>
        <position position="341"/>
    </location>
</feature>
<keyword evidence="9" id="KW-1185">Reference proteome</keyword>
<comment type="similarity">
    <text evidence="1 5 6">Belongs to the peptidase S8 family.</text>
</comment>
<keyword evidence="4 5" id="KW-0720">Serine protease</keyword>
<evidence type="ECO:0000313" key="8">
    <source>
        <dbReference type="EMBL" id="GGP72824.1"/>
    </source>
</evidence>
<evidence type="ECO:0000256" key="1">
    <source>
        <dbReference type="ARBA" id="ARBA00011073"/>
    </source>
</evidence>
<comment type="caution">
    <text evidence="8">The sequence shown here is derived from an EMBL/GenBank/DDBJ whole genome shotgun (WGS) entry which is preliminary data.</text>
</comment>
<dbReference type="InterPro" id="IPR036852">
    <property type="entry name" value="Peptidase_S8/S53_dom_sf"/>
</dbReference>
<dbReference type="EMBL" id="BMRG01000013">
    <property type="protein sequence ID" value="GGP72824.1"/>
    <property type="molecule type" value="Genomic_DNA"/>
</dbReference>
<dbReference type="AlphaFoldDB" id="A0A918EGM2"/>
<dbReference type="GO" id="GO:0006508">
    <property type="term" value="P:proteolysis"/>
    <property type="evidence" value="ECO:0007669"/>
    <property type="project" value="UniProtKB-KW"/>
</dbReference>
<dbReference type="PROSITE" id="PS51892">
    <property type="entry name" value="SUBTILASE"/>
    <property type="match status" value="1"/>
</dbReference>
<feature type="active site" description="Charge relay system" evidence="5">
    <location>
        <position position="170"/>
    </location>
</feature>
<dbReference type="PROSITE" id="PS00138">
    <property type="entry name" value="SUBTILASE_SER"/>
    <property type="match status" value="1"/>
</dbReference>
<organism evidence="8 9">
    <name type="scientific">Saccharothrix coeruleofusca</name>
    <dbReference type="NCBI Taxonomy" id="33919"/>
    <lineage>
        <taxon>Bacteria</taxon>
        <taxon>Bacillati</taxon>
        <taxon>Actinomycetota</taxon>
        <taxon>Actinomycetes</taxon>
        <taxon>Pseudonocardiales</taxon>
        <taxon>Pseudonocardiaceae</taxon>
        <taxon>Saccharothrix</taxon>
    </lineage>
</organism>
<reference evidence="8" key="2">
    <citation type="submission" date="2020-09" db="EMBL/GenBank/DDBJ databases">
        <authorList>
            <person name="Sun Q."/>
            <person name="Ohkuma M."/>
        </authorList>
    </citation>
    <scope>NUCLEOTIDE SEQUENCE</scope>
    <source>
        <strain evidence="8">JCM 3313</strain>
    </source>
</reference>
<dbReference type="SUPFAM" id="SSF52743">
    <property type="entry name" value="Subtilisin-like"/>
    <property type="match status" value="1"/>
</dbReference>